<dbReference type="SUPFAM" id="SSF52518">
    <property type="entry name" value="Thiamin diphosphate-binding fold (THDP-binding)"/>
    <property type="match status" value="2"/>
</dbReference>
<evidence type="ECO:0000256" key="10">
    <source>
        <dbReference type="ARBA" id="ARBA00049473"/>
    </source>
</evidence>
<dbReference type="GO" id="GO:0004802">
    <property type="term" value="F:transketolase activity"/>
    <property type="evidence" value="ECO:0007669"/>
    <property type="project" value="UniProtKB-UniRule"/>
</dbReference>
<evidence type="ECO:0000256" key="9">
    <source>
        <dbReference type="ARBA" id="ARBA00023052"/>
    </source>
</evidence>
<dbReference type="InterPro" id="IPR049557">
    <property type="entry name" value="Transketolase_CS"/>
</dbReference>
<evidence type="ECO:0000256" key="16">
    <source>
        <dbReference type="PIRSR" id="PIRSR605478-5"/>
    </source>
</evidence>
<comment type="cofactor">
    <cofactor evidence="1">
        <name>Ca(2+)</name>
        <dbReference type="ChEBI" id="CHEBI:29108"/>
    </cofactor>
</comment>
<comment type="catalytic activity">
    <reaction evidence="10 17">
        <text>D-sedoheptulose 7-phosphate + D-glyceraldehyde 3-phosphate = aldehydo-D-ribose 5-phosphate + D-xylulose 5-phosphate</text>
        <dbReference type="Rhea" id="RHEA:10508"/>
        <dbReference type="ChEBI" id="CHEBI:57483"/>
        <dbReference type="ChEBI" id="CHEBI:57737"/>
        <dbReference type="ChEBI" id="CHEBI:58273"/>
        <dbReference type="ChEBI" id="CHEBI:59776"/>
        <dbReference type="EC" id="2.2.1.1"/>
    </reaction>
</comment>
<dbReference type="Gene3D" id="3.40.50.920">
    <property type="match status" value="1"/>
</dbReference>
<dbReference type="PANTHER" id="PTHR43522">
    <property type="entry name" value="TRANSKETOLASE"/>
    <property type="match status" value="1"/>
</dbReference>
<dbReference type="NCBIfam" id="TIGR00232">
    <property type="entry name" value="tktlase_bact"/>
    <property type="match status" value="1"/>
</dbReference>
<dbReference type="SUPFAM" id="SSF52922">
    <property type="entry name" value="TK C-terminal domain-like"/>
    <property type="match status" value="1"/>
</dbReference>
<dbReference type="InterPro" id="IPR005474">
    <property type="entry name" value="Transketolase_N"/>
</dbReference>
<feature type="active site" description="Proton donor" evidence="12">
    <location>
        <position position="411"/>
    </location>
</feature>
<evidence type="ECO:0000256" key="5">
    <source>
        <dbReference type="ARBA" id="ARBA00013152"/>
    </source>
</evidence>
<evidence type="ECO:0000256" key="3">
    <source>
        <dbReference type="ARBA" id="ARBA00007131"/>
    </source>
</evidence>
<dbReference type="FunFam" id="3.40.50.970:FF:000004">
    <property type="entry name" value="Transketolase"/>
    <property type="match status" value="1"/>
</dbReference>
<evidence type="ECO:0000313" key="19">
    <source>
        <dbReference type="EMBL" id="AQQ08720.1"/>
    </source>
</evidence>
<evidence type="ECO:0000313" key="20">
    <source>
        <dbReference type="Proteomes" id="UP000188273"/>
    </source>
</evidence>
<evidence type="ECO:0000259" key="18">
    <source>
        <dbReference type="SMART" id="SM00861"/>
    </source>
</evidence>
<dbReference type="InterPro" id="IPR055152">
    <property type="entry name" value="Transketolase-like_C_2"/>
</dbReference>
<comment type="cofactor">
    <cofactor evidence="17">
        <name>Mg(2+)</name>
        <dbReference type="ChEBI" id="CHEBI:18420"/>
    </cofactor>
    <cofactor evidence="17">
        <name>Ca(2+)</name>
        <dbReference type="ChEBI" id="CHEBI:29108"/>
    </cofactor>
    <cofactor evidence="17">
        <name>Mn(2+)</name>
        <dbReference type="ChEBI" id="CHEBI:29035"/>
    </cofactor>
    <cofactor evidence="17">
        <name>Co(2+)</name>
        <dbReference type="ChEBI" id="CHEBI:48828"/>
    </cofactor>
    <text evidence="17">Binds 1 Mg(2+) ion per subunit. Can also utilize other divalent metal cations, such as Ca(2+), Mn(2+) and Co(2+).</text>
</comment>
<dbReference type="InterPro" id="IPR005475">
    <property type="entry name" value="Transketolase-like_Pyr-bd"/>
</dbReference>
<dbReference type="GO" id="GO:0005829">
    <property type="term" value="C:cytosol"/>
    <property type="evidence" value="ECO:0007669"/>
    <property type="project" value="TreeGrafter"/>
</dbReference>
<feature type="binding site" evidence="13">
    <location>
        <position position="520"/>
    </location>
    <ligand>
        <name>substrate</name>
    </ligand>
</feature>
<comment type="subunit">
    <text evidence="4 17">Homodimer.</text>
</comment>
<gene>
    <name evidence="19" type="primary">tkt</name>
    <name evidence="19" type="ORF">L21SP3_00510</name>
</gene>
<dbReference type="InterPro" id="IPR033247">
    <property type="entry name" value="Transketolase_fam"/>
</dbReference>
<evidence type="ECO:0000256" key="15">
    <source>
        <dbReference type="PIRSR" id="PIRSR605478-4"/>
    </source>
</evidence>
<feature type="site" description="Important for catalytic activity" evidence="16">
    <location>
        <position position="27"/>
    </location>
</feature>
<dbReference type="STRING" id="1940790.L21SP3_00510"/>
<dbReference type="InterPro" id="IPR005478">
    <property type="entry name" value="Transketolase_bac-like"/>
</dbReference>
<feature type="binding site" evidence="15">
    <location>
        <position position="156"/>
    </location>
    <ligand>
        <name>Mg(2+)</name>
        <dbReference type="ChEBI" id="CHEBI:18420"/>
    </ligand>
</feature>
<dbReference type="CDD" id="cd07033">
    <property type="entry name" value="TPP_PYR_DXS_TK_like"/>
    <property type="match status" value="1"/>
</dbReference>
<comment type="cofactor">
    <cofactor evidence="14">
        <name>thiamine diphosphate</name>
        <dbReference type="ChEBI" id="CHEBI:58937"/>
    </cofactor>
    <text evidence="14">Binds 1 thiamine pyrophosphate per subunit. During the reaction, the substrate forms a covalent intermediate with the cofactor.</text>
</comment>
<dbReference type="PANTHER" id="PTHR43522:SF2">
    <property type="entry name" value="TRANSKETOLASE 1-RELATED"/>
    <property type="match status" value="1"/>
</dbReference>
<sequence length="663" mass="72376">MGKIENKCVEAVRFLSAEGVQAAKSGHPGMAMGMAALGVKLWTEHMNHSPKNPQWPNRDRFILSAGHGSMLLYSLLHLTGYELPMEDLKRFRQLGSLTPGHPEYGKTAGVEATTGPLGQGLSNGVGMAIAQKYLASRYNKDGFNLFDYNIYVVSGDGCMQEGISSEACSLAGHLGLDNLVLIYDDNSITIDGDTGLSFTEDVAARFRAYGWDVQEVSGDGGDLDKIGQALENAKRCKGKPSMIKLQTKIGFGAPTLAGSSKSHGAPLGEDEISQMKSDHGWDPEKHFHIPEEVNEYMRGCIDKGEKLEKNWNELFRSYKEKYPELAEEYEQAMKGGLPVNLDDVLPEFEAGEALASRKASGKAIAGFMPKMPLVLGGSADLTPSNNTDFPDMVNFQKDAPNGRYIRYGVREHAMGAILNGISLTKPLRCYGGTFLVFSDYMRGSLRVASVSGYPSIYVFTHDSIGVGEDGPTHQPVEQLASLRAMPGLTCFRPADANETVMAWKYALTHNDGPMAMFLTRQKLTTLDRMKYAPAEGALKGAYTLNCPDNPQAIIFASGSEVEKALEAVDKLADDGIQVRVVSMPSWEIFEQQNEDYKRSVLSPEIKIRIAMEAGVEMGWRKYIGQEGIFIGMKGFGTSAPCNQCFEHFGITAQAAVEAVKSKL</sequence>
<comment type="function">
    <text evidence="17">Catalyzes the transfer of a two-carbon ketol group from a ketose donor to an aldose acceptor, via a covalent intermediate with the cofactor thiamine pyrophosphate.</text>
</comment>
<comment type="cofactor">
    <cofactor evidence="2">
        <name>Co(2+)</name>
        <dbReference type="ChEBI" id="CHEBI:48828"/>
    </cofactor>
</comment>
<feature type="binding site" evidence="14">
    <location>
        <position position="437"/>
    </location>
    <ligand>
        <name>thiamine diphosphate</name>
        <dbReference type="ChEBI" id="CHEBI:58937"/>
    </ligand>
</feature>
<dbReference type="FunFam" id="3.40.50.920:FF:000003">
    <property type="entry name" value="Transketolase"/>
    <property type="match status" value="1"/>
</dbReference>
<feature type="binding site" evidence="14">
    <location>
        <begin position="115"/>
        <end position="117"/>
    </location>
    <ligand>
        <name>thiamine diphosphate</name>
        <dbReference type="ChEBI" id="CHEBI:58937"/>
    </ligand>
</feature>
<dbReference type="OrthoDB" id="8732661at2"/>
<dbReference type="GO" id="GO:0009052">
    <property type="term" value="P:pentose-phosphate shunt, non-oxidative branch"/>
    <property type="evidence" value="ECO:0007669"/>
    <property type="project" value="UniProtKB-ARBA"/>
</dbReference>
<keyword evidence="6 17" id="KW-0808">Transferase</keyword>
<keyword evidence="17" id="KW-0106">Calcium</keyword>
<feature type="binding site" evidence="15">
    <location>
        <position position="188"/>
    </location>
    <ligand>
        <name>Mg(2+)</name>
        <dbReference type="ChEBI" id="CHEBI:18420"/>
    </ligand>
</feature>
<feature type="binding site" evidence="14">
    <location>
        <position position="67"/>
    </location>
    <ligand>
        <name>thiamine diphosphate</name>
        <dbReference type="ChEBI" id="CHEBI:58937"/>
    </ligand>
</feature>
<evidence type="ECO:0000256" key="4">
    <source>
        <dbReference type="ARBA" id="ARBA00011738"/>
    </source>
</evidence>
<keyword evidence="20" id="KW-1185">Reference proteome</keyword>
<feature type="binding site" evidence="13">
    <location>
        <position position="357"/>
    </location>
    <ligand>
        <name>substrate</name>
    </ligand>
</feature>
<evidence type="ECO:0000256" key="8">
    <source>
        <dbReference type="ARBA" id="ARBA00022842"/>
    </source>
</evidence>
<comment type="similarity">
    <text evidence="3 17">Belongs to the transketolase family.</text>
</comment>
<dbReference type="CDD" id="cd02012">
    <property type="entry name" value="TPP_TK"/>
    <property type="match status" value="1"/>
</dbReference>
<dbReference type="GO" id="GO:0046872">
    <property type="term" value="F:metal ion binding"/>
    <property type="evidence" value="ECO:0007669"/>
    <property type="project" value="UniProtKB-KW"/>
</dbReference>
<feature type="binding site" evidence="13">
    <location>
        <position position="469"/>
    </location>
    <ligand>
        <name>substrate</name>
    </ligand>
</feature>
<dbReference type="InterPro" id="IPR009014">
    <property type="entry name" value="Transketo_C/PFOR_II"/>
</dbReference>
<evidence type="ECO:0000256" key="11">
    <source>
        <dbReference type="NCBIfam" id="TIGR00232"/>
    </source>
</evidence>
<feature type="binding site" evidence="13">
    <location>
        <position position="27"/>
    </location>
    <ligand>
        <name>substrate</name>
    </ligand>
</feature>
<protein>
    <recommendedName>
        <fullName evidence="5 11">Transketolase</fullName>
        <ecNumber evidence="5 11">2.2.1.1</ecNumber>
    </recommendedName>
</protein>
<dbReference type="KEGG" id="pbu:L21SP3_00510"/>
<dbReference type="FunFam" id="3.40.50.970:FF:000003">
    <property type="entry name" value="Transketolase"/>
    <property type="match status" value="1"/>
</dbReference>
<dbReference type="Gene3D" id="3.40.50.970">
    <property type="match status" value="2"/>
</dbReference>
<feature type="binding site" evidence="13">
    <location>
        <position position="263"/>
    </location>
    <ligand>
        <name>substrate</name>
    </ligand>
</feature>
<feature type="domain" description="Transketolase-like pyrimidine-binding" evidence="18">
    <location>
        <begin position="354"/>
        <end position="526"/>
    </location>
</feature>
<evidence type="ECO:0000256" key="2">
    <source>
        <dbReference type="ARBA" id="ARBA00001941"/>
    </source>
</evidence>
<dbReference type="InterPro" id="IPR020826">
    <property type="entry name" value="Transketolase_BS"/>
</dbReference>
<feature type="binding site" evidence="13">
    <location>
        <position position="473"/>
    </location>
    <ligand>
        <name>substrate</name>
    </ligand>
</feature>
<evidence type="ECO:0000256" key="17">
    <source>
        <dbReference type="RuleBase" id="RU004996"/>
    </source>
</evidence>
<dbReference type="Pfam" id="PF00456">
    <property type="entry name" value="Transketolase_N"/>
    <property type="match status" value="1"/>
</dbReference>
<reference evidence="20" key="1">
    <citation type="submission" date="2017-02" db="EMBL/GenBank/DDBJ databases">
        <title>Comparative genomics and description of representatives of a novel lineage of planctomycetes thriving in anoxic sediments.</title>
        <authorList>
            <person name="Spring S."/>
            <person name="Bunk B."/>
            <person name="Sproer C."/>
            <person name="Klenk H.-P."/>
        </authorList>
    </citation>
    <scope>NUCLEOTIDE SEQUENCE [LARGE SCALE GENOMIC DNA]</scope>
    <source>
        <strain evidence="20">L21-RPul-D3</strain>
    </source>
</reference>
<organism evidence="19 20">
    <name type="scientific">Sedimentisphaera cyanobacteriorum</name>
    <dbReference type="NCBI Taxonomy" id="1940790"/>
    <lineage>
        <taxon>Bacteria</taxon>
        <taxon>Pseudomonadati</taxon>
        <taxon>Planctomycetota</taxon>
        <taxon>Phycisphaerae</taxon>
        <taxon>Sedimentisphaerales</taxon>
        <taxon>Sedimentisphaeraceae</taxon>
        <taxon>Sedimentisphaera</taxon>
    </lineage>
</organism>
<keyword evidence="8 15" id="KW-0460">Magnesium</keyword>
<feature type="binding site" evidence="14">
    <location>
        <position position="263"/>
    </location>
    <ligand>
        <name>thiamine diphosphate</name>
        <dbReference type="ChEBI" id="CHEBI:58937"/>
    </ligand>
</feature>
<name>A0A1Q2HMY4_9BACT</name>
<dbReference type="Pfam" id="PF22613">
    <property type="entry name" value="Transketolase_C_1"/>
    <property type="match status" value="1"/>
</dbReference>
<dbReference type="Pfam" id="PF02779">
    <property type="entry name" value="Transket_pyr"/>
    <property type="match status" value="1"/>
</dbReference>
<evidence type="ECO:0000256" key="1">
    <source>
        <dbReference type="ARBA" id="ARBA00001913"/>
    </source>
</evidence>
<dbReference type="PROSITE" id="PS00802">
    <property type="entry name" value="TRANSKETOLASE_2"/>
    <property type="match status" value="1"/>
</dbReference>
<feature type="binding site" evidence="13">
    <location>
        <position position="384"/>
    </location>
    <ligand>
        <name>substrate</name>
    </ligand>
</feature>
<feature type="binding site" evidence="13">
    <location>
        <position position="461"/>
    </location>
    <ligand>
        <name>substrate</name>
    </ligand>
</feature>
<dbReference type="EC" id="2.2.1.1" evidence="5 11"/>
<keyword evidence="7 15" id="KW-0479">Metal-binding</keyword>
<feature type="binding site" evidence="14">
    <location>
        <position position="186"/>
    </location>
    <ligand>
        <name>thiamine diphosphate</name>
        <dbReference type="ChEBI" id="CHEBI:58937"/>
    </ligand>
</feature>
<dbReference type="EMBL" id="CP019633">
    <property type="protein sequence ID" value="AQQ08720.1"/>
    <property type="molecule type" value="Genomic_DNA"/>
</dbReference>
<feature type="binding site" evidence="14">
    <location>
        <position position="157"/>
    </location>
    <ligand>
        <name>thiamine diphosphate</name>
        <dbReference type="ChEBI" id="CHEBI:58937"/>
    </ligand>
</feature>
<evidence type="ECO:0000256" key="12">
    <source>
        <dbReference type="PIRSR" id="PIRSR605478-1"/>
    </source>
</evidence>
<evidence type="ECO:0000256" key="14">
    <source>
        <dbReference type="PIRSR" id="PIRSR605478-3"/>
    </source>
</evidence>
<keyword evidence="9 14" id="KW-0786">Thiamine pyrophosphate</keyword>
<dbReference type="Proteomes" id="UP000188273">
    <property type="component" value="Chromosome"/>
</dbReference>
<feature type="binding site" evidence="15">
    <location>
        <position position="186"/>
    </location>
    <ligand>
        <name>Mg(2+)</name>
        <dbReference type="ChEBI" id="CHEBI:18420"/>
    </ligand>
</feature>
<comment type="cofactor">
    <cofactor evidence="15">
        <name>Mg(2+)</name>
        <dbReference type="ChEBI" id="CHEBI:18420"/>
    </cofactor>
    <text evidence="15">Binds 1 Mg(2+) ion per subunit. Can also utilize other divalent metal cations, such as Ca(2+), Mn(2+) and Co(2+).</text>
</comment>
<accession>A0A1Q2HMY4</accession>
<evidence type="ECO:0000256" key="6">
    <source>
        <dbReference type="ARBA" id="ARBA00022679"/>
    </source>
</evidence>
<feature type="site" description="Important for catalytic activity" evidence="16">
    <location>
        <position position="263"/>
    </location>
</feature>
<dbReference type="RefSeq" id="WP_077539199.1">
    <property type="nucleotide sequence ID" value="NZ_CP019633.1"/>
</dbReference>
<dbReference type="SMART" id="SM00861">
    <property type="entry name" value="Transket_pyr"/>
    <property type="match status" value="1"/>
</dbReference>
<evidence type="ECO:0000256" key="13">
    <source>
        <dbReference type="PIRSR" id="PIRSR605478-2"/>
    </source>
</evidence>
<dbReference type="AlphaFoldDB" id="A0A1Q2HMY4"/>
<dbReference type="InterPro" id="IPR029061">
    <property type="entry name" value="THDP-binding"/>
</dbReference>
<proteinExistence type="inferred from homology"/>
<dbReference type="PROSITE" id="PS00801">
    <property type="entry name" value="TRANSKETOLASE_1"/>
    <property type="match status" value="1"/>
</dbReference>
<evidence type="ECO:0000256" key="7">
    <source>
        <dbReference type="ARBA" id="ARBA00022723"/>
    </source>
</evidence>